<dbReference type="Gene3D" id="3.30.160.60">
    <property type="entry name" value="Classic Zinc Finger"/>
    <property type="match status" value="2"/>
</dbReference>
<dbReference type="GO" id="GO:0000978">
    <property type="term" value="F:RNA polymerase II cis-regulatory region sequence-specific DNA binding"/>
    <property type="evidence" value="ECO:0007669"/>
    <property type="project" value="InterPro"/>
</dbReference>
<evidence type="ECO:0000256" key="5">
    <source>
        <dbReference type="ARBA" id="ARBA00022833"/>
    </source>
</evidence>
<feature type="compositionally biased region" description="Polar residues" evidence="8">
    <location>
        <begin position="707"/>
        <end position="718"/>
    </location>
</feature>
<keyword evidence="5" id="KW-0862">Zinc</keyword>
<keyword evidence="6" id="KW-0539">Nucleus</keyword>
<comment type="subcellular location">
    <subcellularLocation>
        <location evidence="1">Nucleus</location>
    </subcellularLocation>
</comment>
<feature type="compositionally biased region" description="Basic and acidic residues" evidence="8">
    <location>
        <begin position="478"/>
        <end position="493"/>
    </location>
</feature>
<dbReference type="PANTHER" id="PTHR40626:SF11">
    <property type="entry name" value="ZINC FINGER PROTEIN YPR022C"/>
    <property type="match status" value="1"/>
</dbReference>
<organism evidence="10 11">
    <name type="scientific">Diplocarpon rosae</name>
    <dbReference type="NCBI Taxonomy" id="946125"/>
    <lineage>
        <taxon>Eukaryota</taxon>
        <taxon>Fungi</taxon>
        <taxon>Dikarya</taxon>
        <taxon>Ascomycota</taxon>
        <taxon>Pezizomycotina</taxon>
        <taxon>Leotiomycetes</taxon>
        <taxon>Helotiales</taxon>
        <taxon>Drepanopezizaceae</taxon>
        <taxon>Diplocarpon</taxon>
    </lineage>
</organism>
<keyword evidence="11" id="KW-1185">Reference proteome</keyword>
<feature type="compositionally biased region" description="Basic and acidic residues" evidence="8">
    <location>
        <begin position="144"/>
        <end position="165"/>
    </location>
</feature>
<reference evidence="10" key="1">
    <citation type="submission" date="2023-06" db="EMBL/GenBank/DDBJ databases">
        <title>Draft genome of Marssonina rosae.</title>
        <authorList>
            <person name="Cheng Q."/>
        </authorList>
    </citation>
    <scope>NUCLEOTIDE SEQUENCE</scope>
    <source>
        <strain evidence="10">R4</strain>
    </source>
</reference>
<evidence type="ECO:0000256" key="2">
    <source>
        <dbReference type="ARBA" id="ARBA00022723"/>
    </source>
</evidence>
<dbReference type="PANTHER" id="PTHR40626">
    <property type="entry name" value="MIP31509P"/>
    <property type="match status" value="1"/>
</dbReference>
<feature type="region of interest" description="Disordered" evidence="8">
    <location>
        <begin position="122"/>
        <end position="209"/>
    </location>
</feature>
<gene>
    <name evidence="10" type="ORF">QTJ16_004485</name>
</gene>
<feature type="region of interest" description="Disordered" evidence="8">
    <location>
        <begin position="575"/>
        <end position="612"/>
    </location>
</feature>
<feature type="compositionally biased region" description="Polar residues" evidence="8">
    <location>
        <begin position="297"/>
        <end position="306"/>
    </location>
</feature>
<dbReference type="AlphaFoldDB" id="A0AAD9WDK2"/>
<evidence type="ECO:0000256" key="6">
    <source>
        <dbReference type="ARBA" id="ARBA00023242"/>
    </source>
</evidence>
<dbReference type="GO" id="GO:0000981">
    <property type="term" value="F:DNA-binding transcription factor activity, RNA polymerase II-specific"/>
    <property type="evidence" value="ECO:0007669"/>
    <property type="project" value="InterPro"/>
</dbReference>
<feature type="domain" description="C2H2-type" evidence="9">
    <location>
        <begin position="239"/>
        <end position="266"/>
    </location>
</feature>
<comment type="caution">
    <text evidence="10">The sequence shown here is derived from an EMBL/GenBank/DDBJ whole genome shotgun (WGS) entry which is preliminary data.</text>
</comment>
<keyword evidence="2" id="KW-0479">Metal-binding</keyword>
<feature type="region of interest" description="Disordered" evidence="8">
    <location>
        <begin position="289"/>
        <end position="503"/>
    </location>
</feature>
<evidence type="ECO:0000313" key="10">
    <source>
        <dbReference type="EMBL" id="KAK2626223.1"/>
    </source>
</evidence>
<evidence type="ECO:0000259" key="9">
    <source>
        <dbReference type="PROSITE" id="PS50157"/>
    </source>
</evidence>
<feature type="compositionally biased region" description="Acidic residues" evidence="8">
    <location>
        <begin position="166"/>
        <end position="185"/>
    </location>
</feature>
<dbReference type="InterPro" id="IPR036236">
    <property type="entry name" value="Znf_C2H2_sf"/>
</dbReference>
<dbReference type="Proteomes" id="UP001285354">
    <property type="component" value="Unassembled WGS sequence"/>
</dbReference>
<accession>A0AAD9WDK2</accession>
<evidence type="ECO:0000256" key="3">
    <source>
        <dbReference type="ARBA" id="ARBA00022737"/>
    </source>
</evidence>
<dbReference type="GO" id="GO:0005634">
    <property type="term" value="C:nucleus"/>
    <property type="evidence" value="ECO:0007669"/>
    <property type="project" value="UniProtKB-SubCell"/>
</dbReference>
<feature type="compositionally biased region" description="Low complexity" evidence="8">
    <location>
        <begin position="451"/>
        <end position="474"/>
    </location>
</feature>
<feature type="region of interest" description="Disordered" evidence="8">
    <location>
        <begin position="707"/>
        <end position="733"/>
    </location>
</feature>
<evidence type="ECO:0000256" key="4">
    <source>
        <dbReference type="ARBA" id="ARBA00022771"/>
    </source>
</evidence>
<evidence type="ECO:0000256" key="8">
    <source>
        <dbReference type="SAM" id="MobiDB-lite"/>
    </source>
</evidence>
<feature type="domain" description="C2H2-type" evidence="9">
    <location>
        <begin position="208"/>
        <end position="238"/>
    </location>
</feature>
<dbReference type="InterPro" id="IPR013087">
    <property type="entry name" value="Znf_C2H2_type"/>
</dbReference>
<evidence type="ECO:0000256" key="1">
    <source>
        <dbReference type="ARBA" id="ARBA00004123"/>
    </source>
</evidence>
<evidence type="ECO:0000313" key="11">
    <source>
        <dbReference type="Proteomes" id="UP001285354"/>
    </source>
</evidence>
<proteinExistence type="predicted"/>
<keyword evidence="3" id="KW-0677">Repeat</keyword>
<name>A0AAD9WDK2_9HELO</name>
<feature type="compositionally biased region" description="Basic residues" evidence="8">
    <location>
        <begin position="198"/>
        <end position="207"/>
    </location>
</feature>
<keyword evidence="4 7" id="KW-0863">Zinc-finger</keyword>
<dbReference type="InterPro" id="IPR051059">
    <property type="entry name" value="VerF-like"/>
</dbReference>
<protein>
    <recommendedName>
        <fullName evidence="9">C2H2-type domain-containing protein</fullName>
    </recommendedName>
</protein>
<feature type="compositionally biased region" description="Low complexity" evidence="8">
    <location>
        <begin position="395"/>
        <end position="406"/>
    </location>
</feature>
<feature type="compositionally biased region" description="Polar residues" evidence="8">
    <location>
        <begin position="431"/>
        <end position="442"/>
    </location>
</feature>
<evidence type="ECO:0000256" key="7">
    <source>
        <dbReference type="PROSITE-ProRule" id="PRU00042"/>
    </source>
</evidence>
<sequence length="822" mass="89037">MLSSPSLALRPRRLSALRLPEDKSLVPAIPLRPANDSQPPPSHILILGPSALQPTTTMVSTTTTIAASTFSPVNIVFGQGEHPSPRSPRPHTAPGLQLQQMTTMRQDEGQTPTRATVTALAGQRPLPPASSPFVPVASTTSSVNDEHPRPSLSRGDSHHSAHPGEPEDVEMGSGDGEEDGSDDETSASANANADGSKSTKKKGKSQRFHCTQWPPCELSFTRSEHLARHIRKHTGERPFQCHCLRKFSRLDNLRQHAQTVHQNEDIPPDSLAATGTRFQRQVRTDRVRPPGRLRAGTTGSQITQGRGHQRNALSMSSMVSTASTASFGGPEEWRRRQPPAWQVATDRSRYSQEMYRPGSPSSGAHRPDQYHAQSPGFGTPNPATISHGPNSPRWGSGLPSPGSNNSRTAGLPGVDGHRTPGRRLSVPSGGNPFQSPHGNSSGPPAIGQMHPSPTSAYTPSTPSSSLFSSPATSTGGWPRRDSVNTSTDHEARRRTWGPDTRSAQMEQYTSRLQNVTNANYYATGPGPLPQPPDVPLQILPSLQSLQSPRQLLQSPRQPPQHDRLPGIQNLLMRPSTPVRRAPSPMMIDTPSRAPMYPDHRGERPESQPLEGVDSHMNRLNINLDITTRDAANQWADETNQAIQVAREPTTQQPAVRFEEPPCQSNPQFSGGSSLHRHHVSAPVQLVTPRENKRQAWYHGPLPPLTQQLRTSPAASSGSEAGIPGTPKSATMGDYKPEIFTESGYGENHTAIQSQPEPHVFPRNGYTYPLHATEGAYTYGSGARQDQAQQYEQVPNGSHLQGLDALVAAATVVGDAKHHPVSC</sequence>
<feature type="compositionally biased region" description="Low complexity" evidence="8">
    <location>
        <begin position="314"/>
        <end position="326"/>
    </location>
</feature>
<dbReference type="SUPFAM" id="SSF57667">
    <property type="entry name" value="beta-beta-alpha zinc fingers"/>
    <property type="match status" value="1"/>
</dbReference>
<dbReference type="GO" id="GO:0008270">
    <property type="term" value="F:zinc ion binding"/>
    <property type="evidence" value="ECO:0007669"/>
    <property type="project" value="UniProtKB-KW"/>
</dbReference>
<dbReference type="EMBL" id="JAUBYV010000006">
    <property type="protein sequence ID" value="KAK2626223.1"/>
    <property type="molecule type" value="Genomic_DNA"/>
</dbReference>
<dbReference type="PROSITE" id="PS50157">
    <property type="entry name" value="ZINC_FINGER_C2H2_2"/>
    <property type="match status" value="2"/>
</dbReference>
<dbReference type="GO" id="GO:0000785">
    <property type="term" value="C:chromatin"/>
    <property type="evidence" value="ECO:0007669"/>
    <property type="project" value="TreeGrafter"/>
</dbReference>